<keyword evidence="4" id="KW-1185">Reference proteome</keyword>
<gene>
    <name evidence="3" type="ORF">J4G78_01945</name>
</gene>
<dbReference type="Proteomes" id="UP000663923">
    <property type="component" value="Chromosome"/>
</dbReference>
<evidence type="ECO:0000259" key="1">
    <source>
        <dbReference type="Pfam" id="PF01636"/>
    </source>
</evidence>
<dbReference type="Pfam" id="PF19802">
    <property type="entry name" value="DUF6285"/>
    <property type="match status" value="1"/>
</dbReference>
<organism evidence="3 4">
    <name type="scientific">Parasphingorhabdus cellanae</name>
    <dbReference type="NCBI Taxonomy" id="2806553"/>
    <lineage>
        <taxon>Bacteria</taxon>
        <taxon>Pseudomonadati</taxon>
        <taxon>Pseudomonadota</taxon>
        <taxon>Alphaproteobacteria</taxon>
        <taxon>Sphingomonadales</taxon>
        <taxon>Sphingomonadaceae</taxon>
        <taxon>Parasphingorhabdus</taxon>
    </lineage>
</organism>
<dbReference type="InterPro" id="IPR002575">
    <property type="entry name" value="Aminoglycoside_PTrfase"/>
</dbReference>
<sequence>MQMESPEFEQNLADFCAKTFRHNGRLGDVRRLSGGASMESWSFTFDDEAFVLRRLPRGIARDEEGMRGVSLATQADVIDLAVQSGVTAPVVRARLRPEDGLGEGFIMDKVEGETLPHKILGKPEFAEAESKLTDQCAAELWNIHNINPASLVDTLDYLSPAQLIDQQRERYDEIGAAIPLFEYAFHWLKTNAPESDVKKVVHGDFRMGNLMITPAGLSAVLDWELTRLGDPVQDLAYLCTPSWRFGHYEKVAGGFDTAEAFFAAYAKYSGETVDPERFRYWLIYSTLWWGVSCLLMGEIWRSHGDRSLERTVIGRRVSEVEVDLALLFEEILPAELCTKLDWQPPEQPASRGEIGYDELLTAIGEWNSETVQPGLRGHDRFQSRVAGNALGIAQRQALYGPAFQAASDERLKAIGFDHGQLCAALSEGRVSPEHPGLWDHFRLSALERLTIDQPKYAGLAVALDKWRR</sequence>
<name>A0ABX7T479_9SPHN</name>
<dbReference type="InterPro" id="IPR011009">
    <property type="entry name" value="Kinase-like_dom_sf"/>
</dbReference>
<proteinExistence type="predicted"/>
<evidence type="ECO:0000313" key="4">
    <source>
        <dbReference type="Proteomes" id="UP000663923"/>
    </source>
</evidence>
<dbReference type="InterPro" id="IPR051678">
    <property type="entry name" value="AGP_Transferase"/>
</dbReference>
<evidence type="ECO:0000313" key="3">
    <source>
        <dbReference type="EMBL" id="QTD56389.1"/>
    </source>
</evidence>
<feature type="domain" description="Aminoglycoside phosphotransferase" evidence="1">
    <location>
        <begin position="28"/>
        <end position="267"/>
    </location>
</feature>
<dbReference type="RefSeq" id="WP_207988211.1">
    <property type="nucleotide sequence ID" value="NZ_CP071794.1"/>
</dbReference>
<accession>A0ABX7T479</accession>
<feature type="domain" description="DUF6285" evidence="2">
    <location>
        <begin position="373"/>
        <end position="456"/>
    </location>
</feature>
<dbReference type="SUPFAM" id="SSF56112">
    <property type="entry name" value="Protein kinase-like (PK-like)"/>
    <property type="match status" value="1"/>
</dbReference>
<dbReference type="EMBL" id="CP071794">
    <property type="protein sequence ID" value="QTD56389.1"/>
    <property type="molecule type" value="Genomic_DNA"/>
</dbReference>
<protein>
    <submittedName>
        <fullName evidence="3">Phosphotransferase family protein</fullName>
    </submittedName>
</protein>
<dbReference type="Gene3D" id="3.90.1200.10">
    <property type="match status" value="1"/>
</dbReference>
<reference evidence="3 4" key="1">
    <citation type="submission" date="2021-03" db="EMBL/GenBank/DDBJ databases">
        <title>Complete genome of Parasphingorhabdus_sp.JHSY0214.</title>
        <authorList>
            <person name="Yoo J.H."/>
            <person name="Bae J.W."/>
        </authorList>
    </citation>
    <scope>NUCLEOTIDE SEQUENCE [LARGE SCALE GENOMIC DNA]</scope>
    <source>
        <strain evidence="3 4">JHSY0214</strain>
    </source>
</reference>
<dbReference type="PANTHER" id="PTHR21310:SF57">
    <property type="entry name" value="BLR2944 PROTEIN"/>
    <property type="match status" value="1"/>
</dbReference>
<dbReference type="CDD" id="cd05154">
    <property type="entry name" value="ACAD10_11_N-like"/>
    <property type="match status" value="1"/>
</dbReference>
<dbReference type="Pfam" id="PF01636">
    <property type="entry name" value="APH"/>
    <property type="match status" value="1"/>
</dbReference>
<evidence type="ECO:0000259" key="2">
    <source>
        <dbReference type="Pfam" id="PF19802"/>
    </source>
</evidence>
<dbReference type="InterPro" id="IPR041726">
    <property type="entry name" value="ACAD10_11_N"/>
</dbReference>
<dbReference type="InterPro" id="IPR046252">
    <property type="entry name" value="DUF6285"/>
</dbReference>
<dbReference type="PANTHER" id="PTHR21310">
    <property type="entry name" value="AMINOGLYCOSIDE PHOSPHOTRANSFERASE-RELATED-RELATED"/>
    <property type="match status" value="1"/>
</dbReference>